<feature type="domain" description="RimM N-terminal" evidence="6">
    <location>
        <begin position="8"/>
        <end position="98"/>
    </location>
</feature>
<dbReference type="Pfam" id="PF01782">
    <property type="entry name" value="RimM"/>
    <property type="match status" value="1"/>
</dbReference>
<dbReference type="GO" id="GO:0042274">
    <property type="term" value="P:ribosomal small subunit biogenesis"/>
    <property type="evidence" value="ECO:0007669"/>
    <property type="project" value="UniProtKB-UniRule"/>
</dbReference>
<keyword evidence="4 5" id="KW-0143">Chaperone</keyword>
<feature type="domain" description="Ribosome maturation factor RimM PRC barrel" evidence="7">
    <location>
        <begin position="109"/>
        <end position="194"/>
    </location>
</feature>
<comment type="domain">
    <text evidence="5">The PRC barrel domain binds ribosomal protein uS19.</text>
</comment>
<evidence type="ECO:0000313" key="8">
    <source>
        <dbReference type="EMBL" id="NYT36992.1"/>
    </source>
</evidence>
<dbReference type="Gene3D" id="2.30.30.240">
    <property type="entry name" value="PRC-barrel domain"/>
    <property type="match status" value="1"/>
</dbReference>
<gene>
    <name evidence="5 8" type="primary">rimM</name>
    <name evidence="8" type="ORF">H0A68_08915</name>
</gene>
<protein>
    <recommendedName>
        <fullName evidence="5">Ribosome maturation factor RimM</fullName>
    </recommendedName>
</protein>
<dbReference type="EMBL" id="JACCEW010000002">
    <property type="protein sequence ID" value="NYT36992.1"/>
    <property type="molecule type" value="Genomic_DNA"/>
</dbReference>
<organism evidence="8 9">
    <name type="scientific">Allopusillimonas soli</name>
    <dbReference type="NCBI Taxonomy" id="659016"/>
    <lineage>
        <taxon>Bacteria</taxon>
        <taxon>Pseudomonadati</taxon>
        <taxon>Pseudomonadota</taxon>
        <taxon>Betaproteobacteria</taxon>
        <taxon>Burkholderiales</taxon>
        <taxon>Alcaligenaceae</taxon>
        <taxon>Allopusillimonas</taxon>
    </lineage>
</organism>
<keyword evidence="9" id="KW-1185">Reference proteome</keyword>
<comment type="subcellular location">
    <subcellularLocation>
        <location evidence="5">Cytoplasm</location>
    </subcellularLocation>
</comment>
<dbReference type="Proteomes" id="UP000580517">
    <property type="component" value="Unassembled WGS sequence"/>
</dbReference>
<dbReference type="InterPro" id="IPR011961">
    <property type="entry name" value="RimM"/>
</dbReference>
<dbReference type="GO" id="GO:0043022">
    <property type="term" value="F:ribosome binding"/>
    <property type="evidence" value="ECO:0007669"/>
    <property type="project" value="InterPro"/>
</dbReference>
<dbReference type="HAMAP" id="MF_00014">
    <property type="entry name" value="Ribosome_mat_RimM"/>
    <property type="match status" value="1"/>
</dbReference>
<name>A0A853FBH7_9BURK</name>
<evidence type="ECO:0000259" key="6">
    <source>
        <dbReference type="Pfam" id="PF01782"/>
    </source>
</evidence>
<comment type="caution">
    <text evidence="8">The sequence shown here is derived from an EMBL/GenBank/DDBJ whole genome shotgun (WGS) entry which is preliminary data.</text>
</comment>
<dbReference type="InterPro" id="IPR009000">
    <property type="entry name" value="Transl_B-barrel_sf"/>
</dbReference>
<dbReference type="OrthoDB" id="9783509at2"/>
<dbReference type="NCBIfam" id="TIGR02273">
    <property type="entry name" value="16S_RimM"/>
    <property type="match status" value="1"/>
</dbReference>
<evidence type="ECO:0000256" key="5">
    <source>
        <dbReference type="HAMAP-Rule" id="MF_00014"/>
    </source>
</evidence>
<comment type="function">
    <text evidence="5">An accessory protein needed during the final step in the assembly of 30S ribosomal subunit, possibly for assembly of the head region. Essential for efficient processing of 16S rRNA. May be needed both before and after RbfA during the maturation of 16S rRNA. It has affinity for free ribosomal 30S subunits but not for 70S ribosomes.</text>
</comment>
<dbReference type="PANTHER" id="PTHR33692">
    <property type="entry name" value="RIBOSOME MATURATION FACTOR RIMM"/>
    <property type="match status" value="1"/>
</dbReference>
<evidence type="ECO:0000256" key="3">
    <source>
        <dbReference type="ARBA" id="ARBA00022552"/>
    </source>
</evidence>
<dbReference type="GO" id="GO:0005737">
    <property type="term" value="C:cytoplasm"/>
    <property type="evidence" value="ECO:0007669"/>
    <property type="project" value="UniProtKB-SubCell"/>
</dbReference>
<comment type="similarity">
    <text evidence="5">Belongs to the RimM family.</text>
</comment>
<dbReference type="InterPro" id="IPR011033">
    <property type="entry name" value="PRC_barrel-like_sf"/>
</dbReference>
<keyword evidence="3 5" id="KW-0698">rRNA processing</keyword>
<dbReference type="InterPro" id="IPR056792">
    <property type="entry name" value="PRC_RimM"/>
</dbReference>
<proteinExistence type="inferred from homology"/>
<evidence type="ECO:0000313" key="9">
    <source>
        <dbReference type="Proteomes" id="UP000580517"/>
    </source>
</evidence>
<dbReference type="InterPro" id="IPR036976">
    <property type="entry name" value="RimM_N_sf"/>
</dbReference>
<evidence type="ECO:0000256" key="2">
    <source>
        <dbReference type="ARBA" id="ARBA00022517"/>
    </source>
</evidence>
<dbReference type="GO" id="GO:0006364">
    <property type="term" value="P:rRNA processing"/>
    <property type="evidence" value="ECO:0007669"/>
    <property type="project" value="UniProtKB-UniRule"/>
</dbReference>
<evidence type="ECO:0000256" key="4">
    <source>
        <dbReference type="ARBA" id="ARBA00023186"/>
    </source>
</evidence>
<dbReference type="SUPFAM" id="SSF50346">
    <property type="entry name" value="PRC-barrel domain"/>
    <property type="match status" value="1"/>
</dbReference>
<dbReference type="GO" id="GO:0005840">
    <property type="term" value="C:ribosome"/>
    <property type="evidence" value="ECO:0007669"/>
    <property type="project" value="InterPro"/>
</dbReference>
<dbReference type="AlphaFoldDB" id="A0A853FBH7"/>
<dbReference type="Gene3D" id="2.40.30.60">
    <property type="entry name" value="RimM"/>
    <property type="match status" value="1"/>
</dbReference>
<evidence type="ECO:0000259" key="7">
    <source>
        <dbReference type="Pfam" id="PF24986"/>
    </source>
</evidence>
<dbReference type="Pfam" id="PF24986">
    <property type="entry name" value="PRC_RimM"/>
    <property type="match status" value="1"/>
</dbReference>
<dbReference type="SUPFAM" id="SSF50447">
    <property type="entry name" value="Translation proteins"/>
    <property type="match status" value="1"/>
</dbReference>
<dbReference type="InterPro" id="IPR002676">
    <property type="entry name" value="RimM_N"/>
</dbReference>
<sequence length="196" mass="21210">MPSDLVELGRVVSAYGIRGWVKVQPHAADGDTLLGVKAWWLRAPVPPGSTGALPSALAIRVAACRLHGGHVVAQLEGIGDRDQAQALKGYTVWVPRDQFPQPDENEYYWVDLIGCRLYGEHEGEAALIGIVEDVVDNGAHGVLRVSRQIEDADGQCQPVLSARGKPMDVLVPFVAAHVHTVDLANRRLVSNWPAAF</sequence>
<comment type="subunit">
    <text evidence="5">Binds ribosomal protein uS19.</text>
</comment>
<accession>A0A853FBH7</accession>
<dbReference type="PANTHER" id="PTHR33692:SF1">
    <property type="entry name" value="RIBOSOME MATURATION FACTOR RIMM"/>
    <property type="match status" value="1"/>
</dbReference>
<reference evidence="8 9" key="1">
    <citation type="submission" date="2020-07" db="EMBL/GenBank/DDBJ databases">
        <title>Taxonomic revisions and descriptions of new bacterial species based on genomic comparisons in the high-G+C-content subgroup of the family Alcaligenaceae.</title>
        <authorList>
            <person name="Szabo A."/>
            <person name="Felfoldi T."/>
        </authorList>
    </citation>
    <scope>NUCLEOTIDE SEQUENCE [LARGE SCALE GENOMIC DNA]</scope>
    <source>
        <strain evidence="8 9">DSM 25264</strain>
    </source>
</reference>
<keyword evidence="1 5" id="KW-0963">Cytoplasm</keyword>
<dbReference type="RefSeq" id="WP_129968907.1">
    <property type="nucleotide sequence ID" value="NZ_JACCEW010000002.1"/>
</dbReference>
<keyword evidence="2 5" id="KW-0690">Ribosome biogenesis</keyword>
<evidence type="ECO:0000256" key="1">
    <source>
        <dbReference type="ARBA" id="ARBA00022490"/>
    </source>
</evidence>